<proteinExistence type="predicted"/>
<reference evidence="1 2" key="1">
    <citation type="journal article" date="2009" name="Stand. Genomic Sci.">
        <title>Complete genome sequence of Dyadobacter fermentans type strain (NS114).</title>
        <authorList>
            <person name="Lang E."/>
            <person name="Lapidus A."/>
            <person name="Chertkov O."/>
            <person name="Brettin T."/>
            <person name="Detter J.C."/>
            <person name="Han C."/>
            <person name="Copeland A."/>
            <person name="Glavina Del Rio T."/>
            <person name="Nolan M."/>
            <person name="Chen F."/>
            <person name="Lucas S."/>
            <person name="Tice H."/>
            <person name="Cheng J.F."/>
            <person name="Land M."/>
            <person name="Hauser L."/>
            <person name="Chang Y.J."/>
            <person name="Jeffries C.D."/>
            <person name="Kopitz M."/>
            <person name="Bruce D."/>
            <person name="Goodwin L."/>
            <person name="Pitluck S."/>
            <person name="Ovchinnikova G."/>
            <person name="Pati A."/>
            <person name="Ivanova N."/>
            <person name="Mavrommatis K."/>
            <person name="Chen A."/>
            <person name="Palaniappan K."/>
            <person name="Chain P."/>
            <person name="Bristow J."/>
            <person name="Eisen J.A."/>
            <person name="Markowitz V."/>
            <person name="Hugenholtz P."/>
            <person name="Goker M."/>
            <person name="Rohde M."/>
            <person name="Kyrpides N.C."/>
            <person name="Klenk H.P."/>
        </authorList>
    </citation>
    <scope>NUCLEOTIDE SEQUENCE [LARGE SCALE GENOMIC DNA]</scope>
    <source>
        <strain evidence="2">ATCC 700827 / DSM 18053 / CIP 107007 / KCTC 52180 / NS114</strain>
    </source>
</reference>
<dbReference type="PANTHER" id="PTHR36109:SF2">
    <property type="entry name" value="MEMBRANE PROTEIN"/>
    <property type="match status" value="1"/>
</dbReference>
<organism evidence="1 2">
    <name type="scientific">Dyadobacter fermentans (strain ATCC 700827 / DSM 18053 / CIP 107007 / KCTC 52180 / NS114)</name>
    <dbReference type="NCBI Taxonomy" id="471854"/>
    <lineage>
        <taxon>Bacteria</taxon>
        <taxon>Pseudomonadati</taxon>
        <taxon>Bacteroidota</taxon>
        <taxon>Cytophagia</taxon>
        <taxon>Cytophagales</taxon>
        <taxon>Spirosomataceae</taxon>
        <taxon>Dyadobacter</taxon>
    </lineage>
</organism>
<dbReference type="HOGENOM" id="CLU_083853_2_0_10"/>
<dbReference type="OrthoDB" id="282393at2"/>
<dbReference type="PANTHER" id="PTHR36109">
    <property type="entry name" value="MEMBRANE PROTEIN-RELATED"/>
    <property type="match status" value="1"/>
</dbReference>
<name>C6VXZ8_DYAFD</name>
<protein>
    <recommendedName>
        <fullName evidence="3">General stress protein 17M-like domain-containing protein</fullName>
    </recommendedName>
</protein>
<dbReference type="InterPro" id="IPR052948">
    <property type="entry name" value="Low_temp-induced_all0457"/>
</dbReference>
<dbReference type="Proteomes" id="UP000002011">
    <property type="component" value="Chromosome"/>
</dbReference>
<accession>C6VXZ8</accession>
<gene>
    <name evidence="1" type="ordered locus">Dfer_5711</name>
</gene>
<dbReference type="STRING" id="471854.Dfer_5711"/>
<dbReference type="KEGG" id="dfe:Dfer_5711"/>
<dbReference type="EMBL" id="CP001619">
    <property type="protein sequence ID" value="ACT96899.1"/>
    <property type="molecule type" value="Genomic_DNA"/>
</dbReference>
<sequence length="183" mass="19344">METKVEYNYPSLVNAAFASRLDAQKAFDELMYRGYKPDEINVIVSDETHRVHHQEIEDEKPAHSTLENAGIGSAIGGTAGAIAGALIAIGTTVIIPGLGIAVAGPLLAALTGAGAGGLTGGIVGALHNRGVPKEHAEAFESSIRAGETIISFTPHTIEDRMEIIEAWNRYGARQLHGNENYTV</sequence>
<dbReference type="RefSeq" id="WP_015815139.1">
    <property type="nucleotide sequence ID" value="NC_013037.1"/>
</dbReference>
<evidence type="ECO:0000313" key="1">
    <source>
        <dbReference type="EMBL" id="ACT96899.1"/>
    </source>
</evidence>
<keyword evidence="2" id="KW-1185">Reference proteome</keyword>
<evidence type="ECO:0000313" key="2">
    <source>
        <dbReference type="Proteomes" id="UP000002011"/>
    </source>
</evidence>
<evidence type="ECO:0008006" key="3">
    <source>
        <dbReference type="Google" id="ProtNLM"/>
    </source>
</evidence>
<dbReference type="eggNOG" id="ENOG5030348">
    <property type="taxonomic scope" value="Bacteria"/>
</dbReference>
<dbReference type="AlphaFoldDB" id="C6VXZ8"/>